<evidence type="ECO:0000313" key="1">
    <source>
        <dbReference type="EMBL" id="MBK0383941.1"/>
    </source>
</evidence>
<name>A0ABS1BM56_9SPHI</name>
<keyword evidence="2" id="KW-1185">Reference proteome</keyword>
<evidence type="ECO:0000313" key="2">
    <source>
        <dbReference type="Proteomes" id="UP000660024"/>
    </source>
</evidence>
<sequence>EAKKAAGYIKGALSANIPVIVAVDYAPGSPSGNPDGKTDHFIVIVGMGSDSKGKYFRFFDSATANLWDGTSLRNKLYYNSTTGLIKGATSIPNSNTNLYRDSKNNISYTITHVRRSK</sequence>
<gene>
    <name evidence="1" type="ORF">I5M32_13310</name>
</gene>
<feature type="non-terminal residue" evidence="1">
    <location>
        <position position="1"/>
    </location>
</feature>
<reference evidence="1 2" key="1">
    <citation type="submission" date="2020-12" db="EMBL/GenBank/DDBJ databases">
        <title>Bacterial novel species Pedobacter sp. SD-b isolated from soil.</title>
        <authorList>
            <person name="Jung H.-Y."/>
        </authorList>
    </citation>
    <scope>NUCLEOTIDE SEQUENCE [LARGE SCALE GENOMIC DNA]</scope>
    <source>
        <strain evidence="1 2">SD-b</strain>
    </source>
</reference>
<proteinExistence type="predicted"/>
<dbReference type="EMBL" id="JAEHFY010000020">
    <property type="protein sequence ID" value="MBK0383941.1"/>
    <property type="molecule type" value="Genomic_DNA"/>
</dbReference>
<protein>
    <recommendedName>
        <fullName evidence="3">Peptidase C39-like domain-containing protein</fullName>
    </recommendedName>
</protein>
<accession>A0ABS1BM56</accession>
<dbReference type="RefSeq" id="WP_200587194.1">
    <property type="nucleotide sequence ID" value="NZ_JAEHFY010000020.1"/>
</dbReference>
<evidence type="ECO:0008006" key="3">
    <source>
        <dbReference type="Google" id="ProtNLM"/>
    </source>
</evidence>
<organism evidence="1 2">
    <name type="scientific">Pedobacter segetis</name>
    <dbReference type="NCBI Taxonomy" id="2793069"/>
    <lineage>
        <taxon>Bacteria</taxon>
        <taxon>Pseudomonadati</taxon>
        <taxon>Bacteroidota</taxon>
        <taxon>Sphingobacteriia</taxon>
        <taxon>Sphingobacteriales</taxon>
        <taxon>Sphingobacteriaceae</taxon>
        <taxon>Pedobacter</taxon>
    </lineage>
</organism>
<dbReference type="Proteomes" id="UP000660024">
    <property type="component" value="Unassembled WGS sequence"/>
</dbReference>
<comment type="caution">
    <text evidence="1">The sequence shown here is derived from an EMBL/GenBank/DDBJ whole genome shotgun (WGS) entry which is preliminary data.</text>
</comment>